<dbReference type="Pfam" id="PF07366">
    <property type="entry name" value="SnoaL"/>
    <property type="match status" value="1"/>
</dbReference>
<dbReference type="Proteomes" id="UP000326678">
    <property type="component" value="Chromosome Gxm1"/>
</dbReference>
<evidence type="ECO:0000313" key="2">
    <source>
        <dbReference type="EMBL" id="QFS49099.1"/>
    </source>
</evidence>
<dbReference type="GO" id="GO:0030638">
    <property type="term" value="P:polyketide metabolic process"/>
    <property type="evidence" value="ECO:0007669"/>
    <property type="project" value="InterPro"/>
</dbReference>
<proteinExistence type="predicted"/>
<dbReference type="KEGG" id="nsh:GXM_06593"/>
<feature type="transmembrane region" description="Helical" evidence="1">
    <location>
        <begin position="20"/>
        <end position="39"/>
    </location>
</feature>
<dbReference type="RefSeq" id="WP_194198678.1">
    <property type="nucleotide sequence ID" value="NZ_CP045226.1"/>
</dbReference>
<dbReference type="InterPro" id="IPR032710">
    <property type="entry name" value="NTF2-like_dom_sf"/>
</dbReference>
<dbReference type="PANTHER" id="PTHR38436">
    <property type="entry name" value="POLYKETIDE CYCLASE SNOAL-LIKE DOMAIN"/>
    <property type="match status" value="1"/>
</dbReference>
<evidence type="ECO:0000313" key="3">
    <source>
        <dbReference type="Proteomes" id="UP000326678"/>
    </source>
</evidence>
<evidence type="ECO:0000256" key="1">
    <source>
        <dbReference type="SAM" id="Phobius"/>
    </source>
</evidence>
<keyword evidence="1" id="KW-1133">Transmembrane helix</keyword>
<dbReference type="EMBL" id="CP045226">
    <property type="protein sequence ID" value="QFS49099.1"/>
    <property type="molecule type" value="Genomic_DNA"/>
</dbReference>
<organism evidence="2 3">
    <name type="scientific">Nostoc sphaeroides CCNUC1</name>
    <dbReference type="NCBI Taxonomy" id="2653204"/>
    <lineage>
        <taxon>Bacteria</taxon>
        <taxon>Bacillati</taxon>
        <taxon>Cyanobacteriota</taxon>
        <taxon>Cyanophyceae</taxon>
        <taxon>Nostocales</taxon>
        <taxon>Nostocaceae</taxon>
        <taxon>Nostoc</taxon>
    </lineage>
</organism>
<dbReference type="AlphaFoldDB" id="A0A5P8WB14"/>
<keyword evidence="1" id="KW-0812">Transmembrane</keyword>
<sequence>MTGNDSNTTAQLPAPKLGRRYALSLLGASGLATTFLIGAQNKAEAKADYTPKVIQDWIIGQQSNPILLANLYTNNGIFEDVPNGFKIQGSSNILCFAQGIQKIFGNIKIELQDVFATERFAVAEYYFSATNNGFIPVPNTLGKSFRVQTTTLFELKGHKIKRSSDYYDNAAILVQLGLIPPPPPASPPGC</sequence>
<protein>
    <submittedName>
        <fullName evidence="2">Nuclear transport factor 2 family protein</fullName>
    </submittedName>
</protein>
<accession>A0A5P8WB14</accession>
<dbReference type="PANTHER" id="PTHR38436:SF1">
    <property type="entry name" value="ESTER CYCLASE"/>
    <property type="match status" value="1"/>
</dbReference>
<reference evidence="2 3" key="1">
    <citation type="submission" date="2019-10" db="EMBL/GenBank/DDBJ databases">
        <title>Genomic and transcriptomic insights into the perfect genentic adaptation of a filamentous nitrogen-fixing cyanobacterium to rice fields.</title>
        <authorList>
            <person name="Chen Z."/>
        </authorList>
    </citation>
    <scope>NUCLEOTIDE SEQUENCE [LARGE SCALE GENOMIC DNA]</scope>
    <source>
        <strain evidence="2">CCNUC1</strain>
    </source>
</reference>
<keyword evidence="3" id="KW-1185">Reference proteome</keyword>
<gene>
    <name evidence="2" type="ORF">GXM_06593</name>
</gene>
<dbReference type="SUPFAM" id="SSF54427">
    <property type="entry name" value="NTF2-like"/>
    <property type="match status" value="1"/>
</dbReference>
<dbReference type="InterPro" id="IPR009959">
    <property type="entry name" value="Cyclase_SnoaL-like"/>
</dbReference>
<dbReference type="Gene3D" id="3.10.450.50">
    <property type="match status" value="1"/>
</dbReference>
<name>A0A5P8WB14_9NOSO</name>
<keyword evidence="1" id="KW-0472">Membrane</keyword>